<evidence type="ECO:0000256" key="1">
    <source>
        <dbReference type="ARBA" id="ARBA00022598"/>
    </source>
</evidence>
<evidence type="ECO:0000313" key="6">
    <source>
        <dbReference type="EMBL" id="RXJ46047.1"/>
    </source>
</evidence>
<evidence type="ECO:0000256" key="2">
    <source>
        <dbReference type="ARBA" id="ARBA00022741"/>
    </source>
</evidence>
<evidence type="ECO:0000313" key="7">
    <source>
        <dbReference type="Proteomes" id="UP000289792"/>
    </source>
</evidence>
<dbReference type="InterPro" id="IPR011761">
    <property type="entry name" value="ATP-grasp"/>
</dbReference>
<dbReference type="AlphaFoldDB" id="A0A4Q0XE68"/>
<dbReference type="PROSITE" id="PS50975">
    <property type="entry name" value="ATP_GRASP"/>
    <property type="match status" value="1"/>
</dbReference>
<dbReference type="PANTHER" id="PTHR43055">
    <property type="entry name" value="FORMATE-DEPENDENT PHOSPHORIBOSYLGLYCINAMIDE FORMYLTRANSFERASE"/>
    <property type="match status" value="1"/>
</dbReference>
<evidence type="ECO:0000256" key="4">
    <source>
        <dbReference type="PROSITE-ProRule" id="PRU00409"/>
    </source>
</evidence>
<reference evidence="6 7" key="1">
    <citation type="submission" date="2019-01" db="EMBL/GenBank/DDBJ databases">
        <title>Genome sequence of the Antarctic species Gelidibacter gilvus ACAM 158(T).</title>
        <authorList>
            <person name="Bowman J.P."/>
        </authorList>
    </citation>
    <scope>NUCLEOTIDE SEQUENCE [LARGE SCALE GENOMIC DNA]</scope>
    <source>
        <strain evidence="6 7">IC158</strain>
    </source>
</reference>
<dbReference type="InterPro" id="IPR016185">
    <property type="entry name" value="PreATP-grasp_dom_sf"/>
</dbReference>
<accession>A0A4Q0XE68</accession>
<evidence type="ECO:0000256" key="3">
    <source>
        <dbReference type="ARBA" id="ARBA00022840"/>
    </source>
</evidence>
<proteinExistence type="predicted"/>
<sequence length="394" mass="43899">MEKILILGAGIFQVNLIKRAKEFGYWIIVATYKGNYPGLEFCDEVVDIDITDYDKLSALVEKKDIKAIMTTGSDVALPTIGKLVDKYQLIGPTFFAADIVSSKTNFRKFQKDNQIESPDFIKCKDVKLYLEYIQNSSGRFVVKPDDASGSRGIHFISANDSIETLESTFISAKSYSRNGWVCIEEFILGQEVGGDAFMVNGKVEFIVTTTKHLKGALVLGHTIPGSLNPTVIDQIRVHLEAICNTLGYRSGPLNFDVMVNEGILTVIEMGLRNGGNGIVDLIKKSYGIDLNEKLIQWTMGLEVEFSPNKNPTTYSSAVFGSHRKGLISKIANRNVLKSKYSFIEHINYAKREGEEANIMTNNSDLIGYMILKSDADNYYKNVAAIKNDDLFMLI</sequence>
<organism evidence="6 7">
    <name type="scientific">Gelidibacter gilvus</name>
    <dbReference type="NCBI Taxonomy" id="59602"/>
    <lineage>
        <taxon>Bacteria</taxon>
        <taxon>Pseudomonadati</taxon>
        <taxon>Bacteroidota</taxon>
        <taxon>Flavobacteriia</taxon>
        <taxon>Flavobacteriales</taxon>
        <taxon>Flavobacteriaceae</taxon>
        <taxon>Gelidibacter</taxon>
    </lineage>
</organism>
<keyword evidence="7" id="KW-1185">Reference proteome</keyword>
<evidence type="ECO:0000259" key="5">
    <source>
        <dbReference type="PROSITE" id="PS50975"/>
    </source>
</evidence>
<dbReference type="GO" id="GO:0005829">
    <property type="term" value="C:cytosol"/>
    <property type="evidence" value="ECO:0007669"/>
    <property type="project" value="TreeGrafter"/>
</dbReference>
<protein>
    <submittedName>
        <fullName evidence="6">ATP-grasp domain-containing protein</fullName>
    </submittedName>
</protein>
<dbReference type="Gene3D" id="3.30.470.20">
    <property type="entry name" value="ATP-grasp fold, B domain"/>
    <property type="match status" value="1"/>
</dbReference>
<dbReference type="OrthoDB" id="9803907at2"/>
<dbReference type="GO" id="GO:0016874">
    <property type="term" value="F:ligase activity"/>
    <property type="evidence" value="ECO:0007669"/>
    <property type="project" value="UniProtKB-KW"/>
</dbReference>
<dbReference type="GO" id="GO:0046872">
    <property type="term" value="F:metal ion binding"/>
    <property type="evidence" value="ECO:0007669"/>
    <property type="project" value="InterPro"/>
</dbReference>
<name>A0A4Q0XE68_9FLAO</name>
<comment type="caution">
    <text evidence="6">The sequence shown here is derived from an EMBL/GenBank/DDBJ whole genome shotgun (WGS) entry which is preliminary data.</text>
</comment>
<dbReference type="EMBL" id="SDDZ01000008">
    <property type="protein sequence ID" value="RXJ46047.1"/>
    <property type="molecule type" value="Genomic_DNA"/>
</dbReference>
<dbReference type="Gene3D" id="3.40.50.20">
    <property type="match status" value="1"/>
</dbReference>
<dbReference type="PANTHER" id="PTHR43055:SF1">
    <property type="entry name" value="FORMATE-DEPENDENT PHOSPHORIBOSYLGLYCINAMIDE FORMYLTRANSFERASE"/>
    <property type="match status" value="1"/>
</dbReference>
<dbReference type="RefSeq" id="WP_129017977.1">
    <property type="nucleotide sequence ID" value="NZ_SDDZ01000008.1"/>
</dbReference>
<gene>
    <name evidence="6" type="ORF">ESZ48_13210</name>
</gene>
<keyword evidence="1" id="KW-0436">Ligase</keyword>
<dbReference type="SUPFAM" id="SSF56059">
    <property type="entry name" value="Glutathione synthetase ATP-binding domain-like"/>
    <property type="match status" value="1"/>
</dbReference>
<dbReference type="Pfam" id="PF13535">
    <property type="entry name" value="ATP-grasp_4"/>
    <property type="match status" value="1"/>
</dbReference>
<feature type="domain" description="ATP-grasp" evidence="5">
    <location>
        <begin position="107"/>
        <end position="299"/>
    </location>
</feature>
<dbReference type="Proteomes" id="UP000289792">
    <property type="component" value="Unassembled WGS sequence"/>
</dbReference>
<dbReference type="GO" id="GO:0005524">
    <property type="term" value="F:ATP binding"/>
    <property type="evidence" value="ECO:0007669"/>
    <property type="project" value="UniProtKB-UniRule"/>
</dbReference>
<dbReference type="SUPFAM" id="SSF52440">
    <property type="entry name" value="PreATP-grasp domain"/>
    <property type="match status" value="1"/>
</dbReference>
<keyword evidence="2 4" id="KW-0547">Nucleotide-binding</keyword>
<keyword evidence="3 4" id="KW-0067">ATP-binding</keyword>